<accession>A0A2P2PU76</accession>
<organism evidence="1">
    <name type="scientific">Rhizophora mucronata</name>
    <name type="common">Asiatic mangrove</name>
    <dbReference type="NCBI Taxonomy" id="61149"/>
    <lineage>
        <taxon>Eukaryota</taxon>
        <taxon>Viridiplantae</taxon>
        <taxon>Streptophyta</taxon>
        <taxon>Embryophyta</taxon>
        <taxon>Tracheophyta</taxon>
        <taxon>Spermatophyta</taxon>
        <taxon>Magnoliopsida</taxon>
        <taxon>eudicotyledons</taxon>
        <taxon>Gunneridae</taxon>
        <taxon>Pentapetalae</taxon>
        <taxon>rosids</taxon>
        <taxon>fabids</taxon>
        <taxon>Malpighiales</taxon>
        <taxon>Rhizophoraceae</taxon>
        <taxon>Rhizophora</taxon>
    </lineage>
</organism>
<name>A0A2P2PU76_RHIMU</name>
<proteinExistence type="predicted"/>
<dbReference type="EMBL" id="GGEC01077796">
    <property type="protein sequence ID" value="MBX58280.1"/>
    <property type="molecule type" value="Transcribed_RNA"/>
</dbReference>
<evidence type="ECO:0000313" key="1">
    <source>
        <dbReference type="EMBL" id="MBX58280.1"/>
    </source>
</evidence>
<protein>
    <submittedName>
        <fullName evidence="1">Uncharacterized protein</fullName>
    </submittedName>
</protein>
<dbReference type="AlphaFoldDB" id="A0A2P2PU76"/>
<sequence length="33" mass="3720">MVCMRRCGCHYLLFVHIRGEVGLGIHDRCCGQG</sequence>
<reference evidence="1" key="1">
    <citation type="submission" date="2018-02" db="EMBL/GenBank/DDBJ databases">
        <title>Rhizophora mucronata_Transcriptome.</title>
        <authorList>
            <person name="Meera S.P."/>
            <person name="Sreeshan A."/>
            <person name="Augustine A."/>
        </authorList>
    </citation>
    <scope>NUCLEOTIDE SEQUENCE</scope>
    <source>
        <tissue evidence="1">Leaf</tissue>
    </source>
</reference>